<sequence>MITHISPAGSMDLLSQLEVERLKNTASSELYQLYRNCTLAVLNSGSHTDNSKELLDKHQSFDVNVVRRERGIKLELTNPPEHAFVDGEIIKGIQEHLFSVLRDIVYVNMHLADAQRLNLTNPIHITNLVFGILRNARALTPGIEPNLVVCWGGHSINGVEYQYTREVGNELGLRELNICTGCGPGAMEGPMKGAAIGHAKQRYTQQRYLGLTEPSIIAAEPPNPIVNELVIMPDIEKRLEAFVRMAHGIVIFPGGPGTAEELLYILGIMMHPDNADQPMPIVLTGPKESEEYFRSIDEFVRDTLGEEGQKHYEIVIDDPAEVARIMKRSMDSVRLHRKEKGDAYSFNWSLKIEPNFQLPFDPTHESMEQLDLSLDQEPQVLAANLRQAFSGIVAGNVKAEGIREIERRGPFTIHGDPVLMKKLDKLLQDFVEQHRMKLPSGSDYEPCYRIAHPEIGGR</sequence>
<organism evidence="6 7">
    <name type="scientific">Vibrio antiquarius (strain Ex25)</name>
    <dbReference type="NCBI Taxonomy" id="150340"/>
    <lineage>
        <taxon>Bacteria</taxon>
        <taxon>Pseudomonadati</taxon>
        <taxon>Pseudomonadota</taxon>
        <taxon>Gammaproteobacteria</taxon>
        <taxon>Vibrionales</taxon>
        <taxon>Vibrionaceae</taxon>
        <taxon>Vibrio</taxon>
        <taxon>Vibrio diabolicus subgroup</taxon>
    </lineage>
</organism>
<evidence type="ECO:0000256" key="1">
    <source>
        <dbReference type="ARBA" id="ARBA00000274"/>
    </source>
</evidence>
<dbReference type="RefSeq" id="WP_006743206.1">
    <property type="nucleotide sequence ID" value="NC_013456.1"/>
</dbReference>
<reference evidence="7" key="1">
    <citation type="submission" date="2006-10" db="EMBL/GenBank/DDBJ databases">
        <authorList>
            <person name="Heidelberg J."/>
            <person name="Sebastian Y."/>
        </authorList>
    </citation>
    <scope>NUCLEOTIDE SEQUENCE [LARGE SCALE GENOMIC DNA]</scope>
    <source>
        <strain evidence="7">EX25</strain>
    </source>
</reference>
<dbReference type="InterPro" id="IPR052341">
    <property type="entry name" value="LOG_family_nucleotidases"/>
</dbReference>
<dbReference type="EC" id="3.2.2.4" evidence="2"/>
<dbReference type="Pfam" id="PF14793">
    <property type="entry name" value="DUF4478"/>
    <property type="match status" value="1"/>
</dbReference>
<dbReference type="InterPro" id="IPR037153">
    <property type="entry name" value="PpnN-like_sf"/>
</dbReference>
<dbReference type="EMBL" id="DS267857">
    <property type="protein sequence ID" value="EDN55961.1"/>
    <property type="molecule type" value="Genomic_DNA"/>
</dbReference>
<accession>A0ABM9WRM4</accession>
<protein>
    <recommendedName>
        <fullName evidence="3">AMP nucleosidase</fullName>
        <ecNumber evidence="2">3.2.2.4</ecNumber>
    </recommendedName>
    <alternativeName>
        <fullName evidence="3">AMP nucleosidase</fullName>
    </alternativeName>
</protein>
<dbReference type="Pfam" id="PF11892">
    <property type="entry name" value="PpnN_C"/>
    <property type="match status" value="1"/>
</dbReference>
<proteinExistence type="predicted"/>
<gene>
    <name evidence="6" type="ORF">VEx25_0475</name>
</gene>
<evidence type="ECO:0000313" key="6">
    <source>
        <dbReference type="EMBL" id="EDN55961.1"/>
    </source>
</evidence>
<evidence type="ECO:0000313" key="7">
    <source>
        <dbReference type="Proteomes" id="UP000242664"/>
    </source>
</evidence>
<evidence type="ECO:0000259" key="5">
    <source>
        <dbReference type="Pfam" id="PF14793"/>
    </source>
</evidence>
<evidence type="ECO:0000256" key="3">
    <source>
        <dbReference type="ARBA" id="ARBA00031983"/>
    </source>
</evidence>
<dbReference type="SUPFAM" id="SSF102405">
    <property type="entry name" value="MCP/YpsA-like"/>
    <property type="match status" value="1"/>
</dbReference>
<evidence type="ECO:0000259" key="4">
    <source>
        <dbReference type="Pfam" id="PF11892"/>
    </source>
</evidence>
<dbReference type="Pfam" id="PF03641">
    <property type="entry name" value="Lysine_decarbox"/>
    <property type="match status" value="1"/>
</dbReference>
<comment type="catalytic activity">
    <reaction evidence="1">
        <text>AMP + H2O = D-ribose 5-phosphate + adenine</text>
        <dbReference type="Rhea" id="RHEA:20129"/>
        <dbReference type="ChEBI" id="CHEBI:15377"/>
        <dbReference type="ChEBI" id="CHEBI:16708"/>
        <dbReference type="ChEBI" id="CHEBI:78346"/>
        <dbReference type="ChEBI" id="CHEBI:456215"/>
        <dbReference type="EC" id="3.2.2.4"/>
    </reaction>
</comment>
<dbReference type="InterPro" id="IPR031100">
    <property type="entry name" value="LOG_fam"/>
</dbReference>
<dbReference type="InterPro" id="IPR021826">
    <property type="entry name" value="PpnN_C"/>
</dbReference>
<feature type="domain" description="Pyrimidine/purine nucleotide 5'-monophosphate nucleosidase C-terminal" evidence="4">
    <location>
        <begin position="330"/>
        <end position="450"/>
    </location>
</feature>
<dbReference type="Gene3D" id="3.40.50.450">
    <property type="match status" value="1"/>
</dbReference>
<dbReference type="GeneID" id="45028461"/>
<dbReference type="InterPro" id="IPR049788">
    <property type="entry name" value="PpnN"/>
</dbReference>
<dbReference type="Gene3D" id="3.30.1850.10">
    <property type="entry name" value="MoCo carrier protein-like"/>
    <property type="match status" value="1"/>
</dbReference>
<dbReference type="NCBIfam" id="NF038390">
    <property type="entry name" value="Nsidase_PpnN"/>
    <property type="match status" value="1"/>
</dbReference>
<dbReference type="InterPro" id="IPR027820">
    <property type="entry name" value="PpnN_N"/>
</dbReference>
<dbReference type="Proteomes" id="UP000242664">
    <property type="component" value="Unassembled WGS sequence"/>
</dbReference>
<keyword evidence="7" id="KW-1185">Reference proteome</keyword>
<dbReference type="PANTHER" id="PTHR43393">
    <property type="entry name" value="CYTOKININ RIBOSIDE 5'-MONOPHOSPHATE PHOSPHORIBOHYDROLASE"/>
    <property type="match status" value="1"/>
</dbReference>
<dbReference type="PANTHER" id="PTHR43393:SF1">
    <property type="entry name" value="PYRIMIDINE_PURINE NUCLEOTIDE 5'-MONOPHOSPHATE NUCLEOSIDASE"/>
    <property type="match status" value="1"/>
</dbReference>
<evidence type="ECO:0000256" key="2">
    <source>
        <dbReference type="ARBA" id="ARBA00011985"/>
    </source>
</evidence>
<feature type="domain" description="Pyrimidine/purine nucleotide 5'-monophosphate nucleosidase N-terminal" evidence="5">
    <location>
        <begin position="4"/>
        <end position="110"/>
    </location>
</feature>
<name>A0ABM9WRM4_VIBAE</name>